<accession>A0ABV5LQ56</accession>
<feature type="transmembrane region" description="Helical" evidence="6">
    <location>
        <begin position="366"/>
        <end position="391"/>
    </location>
</feature>
<feature type="transmembrane region" description="Helical" evidence="6">
    <location>
        <begin position="107"/>
        <end position="126"/>
    </location>
</feature>
<reference evidence="8 9" key="1">
    <citation type="submission" date="2024-09" db="EMBL/GenBank/DDBJ databases">
        <authorList>
            <person name="Sun Q."/>
            <person name="Mori K."/>
        </authorList>
    </citation>
    <scope>NUCLEOTIDE SEQUENCE [LARGE SCALE GENOMIC DNA]</scope>
    <source>
        <strain evidence="8 9">TISTR 1856</strain>
    </source>
</reference>
<feature type="transmembrane region" description="Helical" evidence="6">
    <location>
        <begin position="147"/>
        <end position="165"/>
    </location>
</feature>
<organism evidence="8 9">
    <name type="scientific">Kineococcus gynurae</name>
    <dbReference type="NCBI Taxonomy" id="452979"/>
    <lineage>
        <taxon>Bacteria</taxon>
        <taxon>Bacillati</taxon>
        <taxon>Actinomycetota</taxon>
        <taxon>Actinomycetes</taxon>
        <taxon>Kineosporiales</taxon>
        <taxon>Kineosporiaceae</taxon>
        <taxon>Kineococcus</taxon>
    </lineage>
</organism>
<dbReference type="InterPro" id="IPR011701">
    <property type="entry name" value="MFS"/>
</dbReference>
<name>A0ABV5LQ56_9ACTN</name>
<protein>
    <submittedName>
        <fullName evidence="8">MFS transporter</fullName>
    </submittedName>
</protein>
<dbReference type="SUPFAM" id="SSF103473">
    <property type="entry name" value="MFS general substrate transporter"/>
    <property type="match status" value="1"/>
</dbReference>
<dbReference type="PROSITE" id="PS50850">
    <property type="entry name" value="MFS"/>
    <property type="match status" value="1"/>
</dbReference>
<dbReference type="InterPro" id="IPR036259">
    <property type="entry name" value="MFS_trans_sf"/>
</dbReference>
<sequence>MSTPFAEYRVLPAVAGRSFLPVTFLARLSATMLPLAMLTFITAERSSIAVGGLVAAGTAVGQAVGPPLAGALADRRGQRGILLALVPVHVLTLLALAAVAATAAEPALVALAWVAGLTLPAVGPMSRARWMRLAPDRLRTALALEGTLDEAGFIAGPALVGLLSLPAGPRLPIVVAAGLTLVFVTAFALHPSAVRAHAERPAPAASRPRTPVVAALVPFVGMVAMGAIFGATQASVTATAAEAGRVELGPLVYALMAIGSTITTLCLVLVPGRIGLWRRWGVIALGLVAGGLALLLAPGLGGVTAAVALLGLFVGPALVTINSVAAERIDLARGGAVMALLGSGVVVGVALGAALAGSLAEGSGPAAGFAVVLAAALVQALLVAGHVLGGVRTGRRGGPDRPGVGAREVAGVR</sequence>
<feature type="region of interest" description="Disordered" evidence="5">
    <location>
        <begin position="394"/>
        <end position="413"/>
    </location>
</feature>
<comment type="subcellular location">
    <subcellularLocation>
        <location evidence="1">Cell membrane</location>
        <topology evidence="1">Multi-pass membrane protein</topology>
    </subcellularLocation>
</comment>
<feature type="transmembrane region" description="Helical" evidence="6">
    <location>
        <begin position="81"/>
        <end position="101"/>
    </location>
</feature>
<feature type="transmembrane region" description="Helical" evidence="6">
    <location>
        <begin position="19"/>
        <end position="41"/>
    </location>
</feature>
<keyword evidence="3 6" id="KW-1133">Transmembrane helix</keyword>
<evidence type="ECO:0000256" key="1">
    <source>
        <dbReference type="ARBA" id="ARBA00004651"/>
    </source>
</evidence>
<dbReference type="Pfam" id="PF07690">
    <property type="entry name" value="MFS_1"/>
    <property type="match status" value="1"/>
</dbReference>
<feature type="transmembrane region" description="Helical" evidence="6">
    <location>
        <begin position="251"/>
        <end position="270"/>
    </location>
</feature>
<evidence type="ECO:0000256" key="3">
    <source>
        <dbReference type="ARBA" id="ARBA00022989"/>
    </source>
</evidence>
<feature type="transmembrane region" description="Helical" evidence="6">
    <location>
        <begin position="282"/>
        <end position="300"/>
    </location>
</feature>
<evidence type="ECO:0000313" key="8">
    <source>
        <dbReference type="EMBL" id="MFB9376233.1"/>
    </source>
</evidence>
<feature type="transmembrane region" description="Helical" evidence="6">
    <location>
        <begin position="337"/>
        <end position="360"/>
    </location>
</feature>
<feature type="transmembrane region" description="Helical" evidence="6">
    <location>
        <begin position="171"/>
        <end position="189"/>
    </location>
</feature>
<feature type="transmembrane region" description="Helical" evidence="6">
    <location>
        <begin position="306"/>
        <end position="325"/>
    </location>
</feature>
<evidence type="ECO:0000256" key="6">
    <source>
        <dbReference type="SAM" id="Phobius"/>
    </source>
</evidence>
<dbReference type="PANTHER" id="PTHR23542:SF1">
    <property type="entry name" value="MAJOR FACILITATOR SUPERFAMILY (MFS) PROFILE DOMAIN-CONTAINING PROTEIN"/>
    <property type="match status" value="1"/>
</dbReference>
<evidence type="ECO:0000256" key="2">
    <source>
        <dbReference type="ARBA" id="ARBA00022692"/>
    </source>
</evidence>
<dbReference type="EMBL" id="JBHMDM010000003">
    <property type="protein sequence ID" value="MFB9376233.1"/>
    <property type="molecule type" value="Genomic_DNA"/>
</dbReference>
<feature type="transmembrane region" description="Helical" evidence="6">
    <location>
        <begin position="210"/>
        <end position="231"/>
    </location>
</feature>
<keyword evidence="9" id="KW-1185">Reference proteome</keyword>
<evidence type="ECO:0000259" key="7">
    <source>
        <dbReference type="PROSITE" id="PS50850"/>
    </source>
</evidence>
<evidence type="ECO:0000313" key="9">
    <source>
        <dbReference type="Proteomes" id="UP001589748"/>
    </source>
</evidence>
<dbReference type="InterPro" id="IPR020846">
    <property type="entry name" value="MFS_dom"/>
</dbReference>
<keyword evidence="2 6" id="KW-0812">Transmembrane</keyword>
<keyword evidence="4 6" id="KW-0472">Membrane</keyword>
<evidence type="ECO:0000256" key="5">
    <source>
        <dbReference type="SAM" id="MobiDB-lite"/>
    </source>
</evidence>
<gene>
    <name evidence="8" type="ORF">ACFFVI_04550</name>
</gene>
<feature type="domain" description="Major facilitator superfamily (MFS) profile" evidence="7">
    <location>
        <begin position="10"/>
        <end position="392"/>
    </location>
</feature>
<comment type="caution">
    <text evidence="8">The sequence shown here is derived from an EMBL/GenBank/DDBJ whole genome shotgun (WGS) entry which is preliminary data.</text>
</comment>
<dbReference type="RefSeq" id="WP_380138645.1">
    <property type="nucleotide sequence ID" value="NZ_JBHLUI010000009.1"/>
</dbReference>
<dbReference type="Gene3D" id="1.20.1250.20">
    <property type="entry name" value="MFS general substrate transporter like domains"/>
    <property type="match status" value="1"/>
</dbReference>
<feature type="transmembrane region" description="Helical" evidence="6">
    <location>
        <begin position="47"/>
        <end position="69"/>
    </location>
</feature>
<evidence type="ECO:0000256" key="4">
    <source>
        <dbReference type="ARBA" id="ARBA00023136"/>
    </source>
</evidence>
<dbReference type="PANTHER" id="PTHR23542">
    <property type="match status" value="1"/>
</dbReference>
<dbReference type="Proteomes" id="UP001589748">
    <property type="component" value="Unassembled WGS sequence"/>
</dbReference>
<proteinExistence type="predicted"/>